<dbReference type="RefSeq" id="WP_145630060.1">
    <property type="nucleotide sequence ID" value="NZ_CP088014.1"/>
</dbReference>
<dbReference type="Proteomes" id="UP000317176">
    <property type="component" value="Unassembled WGS sequence"/>
</dbReference>
<evidence type="ECO:0000313" key="4">
    <source>
        <dbReference type="Proteomes" id="UP000317176"/>
    </source>
</evidence>
<name>A0A562LMG7_9BRAD</name>
<comment type="caution">
    <text evidence="3">The sequence shown here is derived from an EMBL/GenBank/DDBJ whole genome shotgun (WGS) entry which is preliminary data.</text>
</comment>
<organism evidence="3 4">
    <name type="scientific">Bradyrhizobium daqingense</name>
    <dbReference type="NCBI Taxonomy" id="993502"/>
    <lineage>
        <taxon>Bacteria</taxon>
        <taxon>Pseudomonadati</taxon>
        <taxon>Pseudomonadota</taxon>
        <taxon>Alphaproteobacteria</taxon>
        <taxon>Hyphomicrobiales</taxon>
        <taxon>Nitrobacteraceae</taxon>
        <taxon>Bradyrhizobium</taxon>
    </lineage>
</organism>
<keyword evidence="1" id="KW-0812">Transmembrane</keyword>
<dbReference type="OrthoDB" id="8255798at2"/>
<evidence type="ECO:0000256" key="2">
    <source>
        <dbReference type="SAM" id="SignalP"/>
    </source>
</evidence>
<keyword evidence="2" id="KW-0732">Signal</keyword>
<proteinExistence type="predicted"/>
<dbReference type="AlphaFoldDB" id="A0A562LMG7"/>
<sequence length="243" mass="25936">MSGYSRLCFVSLVLTASLLAVPASSNPFADIFIAAAPQPTMTSPPQLECLGRPGSSTPDGQHWVYRMDGHRKCWFLTEGVAKVKKTIRQRVAKIGATSLDKSGGTSAPRQSEIIDARAELLRSATAESYRPPHVEVKAADATFDLDTGAAPMSATLISAVGRRSRSSVLSQVDVEQLLAAAPADHVVASPEPPAMPIGVRLVEAANQTASRTATWLGVLLMMLGMLSILSTSRSLRHAVRLRY</sequence>
<feature type="signal peptide" evidence="2">
    <location>
        <begin position="1"/>
        <end position="29"/>
    </location>
</feature>
<keyword evidence="1" id="KW-0472">Membrane</keyword>
<feature type="transmembrane region" description="Helical" evidence="1">
    <location>
        <begin position="213"/>
        <end position="232"/>
    </location>
</feature>
<evidence type="ECO:0000313" key="3">
    <source>
        <dbReference type="EMBL" id="TWI08829.1"/>
    </source>
</evidence>
<reference evidence="3 4" key="1">
    <citation type="journal article" date="2015" name="Stand. Genomic Sci.">
        <title>Genomic Encyclopedia of Bacterial and Archaeal Type Strains, Phase III: the genomes of soil and plant-associated and newly described type strains.</title>
        <authorList>
            <person name="Whitman W.B."/>
            <person name="Woyke T."/>
            <person name="Klenk H.P."/>
            <person name="Zhou Y."/>
            <person name="Lilburn T.G."/>
            <person name="Beck B.J."/>
            <person name="De Vos P."/>
            <person name="Vandamme P."/>
            <person name="Eisen J.A."/>
            <person name="Garrity G."/>
            <person name="Hugenholtz P."/>
            <person name="Kyrpides N.C."/>
        </authorList>
    </citation>
    <scope>NUCLEOTIDE SEQUENCE [LARGE SCALE GENOMIC DNA]</scope>
    <source>
        <strain evidence="3 4">CGMCC 1.10947</strain>
    </source>
</reference>
<keyword evidence="1" id="KW-1133">Transmembrane helix</keyword>
<protein>
    <submittedName>
        <fullName evidence="3">Uncharacterized protein</fullName>
    </submittedName>
</protein>
<feature type="chain" id="PRO_5022009677" evidence="2">
    <location>
        <begin position="30"/>
        <end position="243"/>
    </location>
</feature>
<keyword evidence="4" id="KW-1185">Reference proteome</keyword>
<evidence type="ECO:0000256" key="1">
    <source>
        <dbReference type="SAM" id="Phobius"/>
    </source>
</evidence>
<gene>
    <name evidence="3" type="ORF">IQ17_01652</name>
</gene>
<accession>A0A562LMG7</accession>
<dbReference type="EMBL" id="VLKL01000003">
    <property type="protein sequence ID" value="TWI08829.1"/>
    <property type="molecule type" value="Genomic_DNA"/>
</dbReference>